<protein>
    <submittedName>
        <fullName evidence="1">Uncharacterized protein</fullName>
    </submittedName>
</protein>
<accession>W9NJW7</accession>
<name>W9NJW7_FUSOX</name>
<dbReference type="HOGENOM" id="CLU_185453_0_0_1"/>
<evidence type="ECO:0000313" key="1">
    <source>
        <dbReference type="EMBL" id="EXA33048.1"/>
    </source>
</evidence>
<reference evidence="1" key="2">
    <citation type="submission" date="2012-05" db="EMBL/GenBank/DDBJ databases">
        <title>Annotation of the Genome Sequence of Fusarium oxysporum HDV247.</title>
        <authorList>
            <consortium name="The Broad Institute Genomics Platform"/>
            <person name="Ma L.-J."/>
            <person name="Corby-Kistler H."/>
            <person name="Broz K."/>
            <person name="Gale L.R."/>
            <person name="Jonkers W."/>
            <person name="O'Donnell K."/>
            <person name="Ploetz R."/>
            <person name="Steinberg C."/>
            <person name="Schwartz D.C."/>
            <person name="VanEtten H."/>
            <person name="Zhou S."/>
            <person name="Young S.K."/>
            <person name="Zeng Q."/>
            <person name="Gargeya S."/>
            <person name="Fitzgerald M."/>
            <person name="Abouelleil A."/>
            <person name="Alvarado L."/>
            <person name="Chapman S.B."/>
            <person name="Gainer-Dewar J."/>
            <person name="Goldberg J."/>
            <person name="Griggs A."/>
            <person name="Gujja S."/>
            <person name="Hansen M."/>
            <person name="Howarth C."/>
            <person name="Imamovic A."/>
            <person name="Ireland A."/>
            <person name="Larimer J."/>
            <person name="McCowan C."/>
            <person name="Murphy C."/>
            <person name="Pearson M."/>
            <person name="Poon T.W."/>
            <person name="Priest M."/>
            <person name="Roberts A."/>
            <person name="Saif S."/>
            <person name="Shea T."/>
            <person name="Sykes S."/>
            <person name="Wortman J."/>
            <person name="Nusbaum C."/>
            <person name="Birren B."/>
        </authorList>
    </citation>
    <scope>NUCLEOTIDE SEQUENCE</scope>
    <source>
        <strain evidence="1">HDV247</strain>
    </source>
</reference>
<organism evidence="1">
    <name type="scientific">Fusarium oxysporum f. sp. pisi HDV247</name>
    <dbReference type="NCBI Taxonomy" id="1080344"/>
    <lineage>
        <taxon>Eukaryota</taxon>
        <taxon>Fungi</taxon>
        <taxon>Dikarya</taxon>
        <taxon>Ascomycota</taxon>
        <taxon>Pezizomycotina</taxon>
        <taxon>Sordariomycetes</taxon>
        <taxon>Hypocreomycetidae</taxon>
        <taxon>Hypocreales</taxon>
        <taxon>Nectriaceae</taxon>
        <taxon>Fusarium</taxon>
        <taxon>Fusarium oxysporum species complex</taxon>
    </lineage>
</organism>
<dbReference type="EMBL" id="JH650989">
    <property type="protein sequence ID" value="EXA33048.1"/>
    <property type="molecule type" value="Genomic_DNA"/>
</dbReference>
<dbReference type="Proteomes" id="UP000030751">
    <property type="component" value="Unassembled WGS sequence"/>
</dbReference>
<dbReference type="OrthoDB" id="3522001at2759"/>
<reference evidence="1" key="1">
    <citation type="submission" date="2011-10" db="EMBL/GenBank/DDBJ databases">
        <title>The Genome Sequence of Fusarium oxysporum HDV247.</title>
        <authorList>
            <consortium name="The Broad Institute Genome Sequencing Platform"/>
            <person name="Ma L.-J."/>
            <person name="Gale L.R."/>
            <person name="Schwartz D.C."/>
            <person name="Zhou S."/>
            <person name="Corby-Kistler H."/>
            <person name="Young S.K."/>
            <person name="Zeng Q."/>
            <person name="Gargeya S."/>
            <person name="Fitzgerald M."/>
            <person name="Haas B."/>
            <person name="Abouelleil A."/>
            <person name="Alvarado L."/>
            <person name="Arachchi H.M."/>
            <person name="Berlin A."/>
            <person name="Brown A."/>
            <person name="Chapman S.B."/>
            <person name="Chen Z."/>
            <person name="Dunbar C."/>
            <person name="Freedman E."/>
            <person name="Gearin G."/>
            <person name="Goldberg J."/>
            <person name="Griggs A."/>
            <person name="Gujja S."/>
            <person name="Heiman D."/>
            <person name="Howarth C."/>
            <person name="Larson L."/>
            <person name="Lui A."/>
            <person name="MacDonald P.J.P."/>
            <person name="Montmayeur A."/>
            <person name="Murphy C."/>
            <person name="Neiman D."/>
            <person name="Pearson M."/>
            <person name="Priest M."/>
            <person name="Roberts A."/>
            <person name="Saif S."/>
            <person name="Shea T."/>
            <person name="Shenoy N."/>
            <person name="Sisk P."/>
            <person name="Stolte C."/>
            <person name="Sykes S."/>
            <person name="Wortman J."/>
            <person name="Nusbaum C."/>
            <person name="Birren B."/>
        </authorList>
    </citation>
    <scope>NUCLEOTIDE SEQUENCE [LARGE SCALE GENOMIC DNA]</scope>
    <source>
        <strain evidence="1">HDV247</strain>
    </source>
</reference>
<sequence length="70" mass="7980">MLQTWMGGRYARYWIVRDNSDPSITPDGAGVMRCSAMEEIIATSQARLKEEDAMRLRKGDLEEDIDRDSA</sequence>
<gene>
    <name evidence="1" type="ORF">FOVG_15851</name>
</gene>
<proteinExistence type="predicted"/>
<dbReference type="AlphaFoldDB" id="W9NJW7"/>